<reference evidence="1 2" key="1">
    <citation type="submission" date="2019-12" db="EMBL/GenBank/DDBJ databases">
        <authorList>
            <person name="Huq M.A."/>
        </authorList>
    </citation>
    <scope>NUCLEOTIDE SEQUENCE [LARGE SCALE GENOMIC DNA]</scope>
    <source>
        <strain evidence="1 2">MAH-18</strain>
    </source>
</reference>
<evidence type="ECO:0000313" key="1">
    <source>
        <dbReference type="EMBL" id="MVQ51354.1"/>
    </source>
</evidence>
<gene>
    <name evidence="1" type="ORF">GON03_19410</name>
</gene>
<name>A0A6L6XVF7_9ACTN</name>
<sequence>MYNPYQLDMIRRRQQELIAAAERSRTVRTLRTSRRARRRPPSVDT</sequence>
<comment type="caution">
    <text evidence="1">The sequence shown here is derived from an EMBL/GenBank/DDBJ whole genome shotgun (WGS) entry which is preliminary data.</text>
</comment>
<dbReference type="Proteomes" id="UP000473525">
    <property type="component" value="Unassembled WGS sequence"/>
</dbReference>
<protein>
    <submittedName>
        <fullName evidence="1">Uncharacterized protein</fullName>
    </submittedName>
</protein>
<evidence type="ECO:0000313" key="2">
    <source>
        <dbReference type="Proteomes" id="UP000473525"/>
    </source>
</evidence>
<dbReference type="RefSeq" id="WP_157346197.1">
    <property type="nucleotide sequence ID" value="NZ_WSEK01000005.1"/>
</dbReference>
<accession>A0A6L6XVF7</accession>
<dbReference type="EMBL" id="WSEK01000005">
    <property type="protein sequence ID" value="MVQ51354.1"/>
    <property type="molecule type" value="Genomic_DNA"/>
</dbReference>
<dbReference type="AlphaFoldDB" id="A0A6L6XVF7"/>
<organism evidence="1 2">
    <name type="scientific">Nocardioides agri</name>
    <dbReference type="NCBI Taxonomy" id="2682843"/>
    <lineage>
        <taxon>Bacteria</taxon>
        <taxon>Bacillati</taxon>
        <taxon>Actinomycetota</taxon>
        <taxon>Actinomycetes</taxon>
        <taxon>Propionibacteriales</taxon>
        <taxon>Nocardioidaceae</taxon>
        <taxon>Nocardioides</taxon>
    </lineage>
</organism>
<keyword evidence="2" id="KW-1185">Reference proteome</keyword>
<proteinExistence type="predicted"/>